<reference evidence="1" key="1">
    <citation type="submission" date="2018-05" db="EMBL/GenBank/DDBJ databases">
        <authorList>
            <person name="Lanie J.A."/>
            <person name="Ng W.-L."/>
            <person name="Kazmierczak K.M."/>
            <person name="Andrzejewski T.M."/>
            <person name="Davidsen T.M."/>
            <person name="Wayne K.J."/>
            <person name="Tettelin H."/>
            <person name="Glass J.I."/>
            <person name="Rusch D."/>
            <person name="Podicherti R."/>
            <person name="Tsui H.-C.T."/>
            <person name="Winkler M.E."/>
        </authorList>
    </citation>
    <scope>NUCLEOTIDE SEQUENCE</scope>
</reference>
<proteinExistence type="predicted"/>
<organism evidence="1">
    <name type="scientific">marine metagenome</name>
    <dbReference type="NCBI Taxonomy" id="408172"/>
    <lineage>
        <taxon>unclassified sequences</taxon>
        <taxon>metagenomes</taxon>
        <taxon>ecological metagenomes</taxon>
    </lineage>
</organism>
<dbReference type="EMBL" id="UINC01133123">
    <property type="protein sequence ID" value="SVD15869.1"/>
    <property type="molecule type" value="Genomic_DNA"/>
</dbReference>
<protein>
    <submittedName>
        <fullName evidence="1">Uncharacterized protein</fullName>
    </submittedName>
</protein>
<dbReference type="AlphaFoldDB" id="A0A382T122"/>
<gene>
    <name evidence="1" type="ORF">METZ01_LOCUS368723</name>
</gene>
<name>A0A382T122_9ZZZZ</name>
<sequence>SSDSRKVAFDGSGNRWDPRQWNKLVE</sequence>
<evidence type="ECO:0000313" key="1">
    <source>
        <dbReference type="EMBL" id="SVD15869.1"/>
    </source>
</evidence>
<accession>A0A382T122</accession>
<feature type="non-terminal residue" evidence="1">
    <location>
        <position position="1"/>
    </location>
</feature>